<feature type="modified residue" description="4-aspartylphosphate" evidence="6">
    <location>
        <position position="53"/>
    </location>
</feature>
<evidence type="ECO:0000256" key="4">
    <source>
        <dbReference type="ARBA" id="ARBA00023125"/>
    </source>
</evidence>
<dbReference type="GO" id="GO:0005737">
    <property type="term" value="C:cytoplasm"/>
    <property type="evidence" value="ECO:0007669"/>
    <property type="project" value="UniProtKB-SubCell"/>
</dbReference>
<proteinExistence type="predicted"/>
<keyword evidence="4" id="KW-0238">DNA-binding</keyword>
<keyword evidence="5" id="KW-0804">Transcription</keyword>
<dbReference type="Gene3D" id="3.40.50.2300">
    <property type="match status" value="1"/>
</dbReference>
<dbReference type="GO" id="GO:0006355">
    <property type="term" value="P:regulation of DNA-templated transcription"/>
    <property type="evidence" value="ECO:0007669"/>
    <property type="project" value="InterPro"/>
</dbReference>
<comment type="subcellular location">
    <subcellularLocation>
        <location evidence="1">Cytoplasm</location>
    </subcellularLocation>
</comment>
<keyword evidence="9" id="KW-1185">Reference proteome</keyword>
<dbReference type="InterPro" id="IPR016032">
    <property type="entry name" value="Sig_transdc_resp-reg_C-effctor"/>
</dbReference>
<dbReference type="RefSeq" id="WP_126051849.1">
    <property type="nucleotide sequence ID" value="NZ_QYTV02000009.1"/>
</dbReference>
<dbReference type="GO" id="GO:0000160">
    <property type="term" value="P:phosphorelay signal transduction system"/>
    <property type="evidence" value="ECO:0007669"/>
    <property type="project" value="UniProtKB-KW"/>
</dbReference>
<dbReference type="SMART" id="SM01043">
    <property type="entry name" value="BTAD"/>
    <property type="match status" value="1"/>
</dbReference>
<dbReference type="AlphaFoldDB" id="A0A429XVD0"/>
<dbReference type="OrthoDB" id="3190595at2"/>
<dbReference type="SUPFAM" id="SSF52172">
    <property type="entry name" value="CheY-like"/>
    <property type="match status" value="1"/>
</dbReference>
<dbReference type="Proteomes" id="UP000287156">
    <property type="component" value="Unassembled WGS sequence"/>
</dbReference>
<evidence type="ECO:0000313" key="8">
    <source>
        <dbReference type="EMBL" id="RST72224.1"/>
    </source>
</evidence>
<dbReference type="InterPro" id="IPR051677">
    <property type="entry name" value="AfsR-DnrI-RedD_regulator"/>
</dbReference>
<dbReference type="SUPFAM" id="SSF46894">
    <property type="entry name" value="C-terminal effector domain of the bipartite response regulators"/>
    <property type="match status" value="1"/>
</dbReference>
<feature type="domain" description="Response regulatory" evidence="7">
    <location>
        <begin position="2"/>
        <end position="116"/>
    </location>
</feature>
<dbReference type="InterPro" id="IPR001789">
    <property type="entry name" value="Sig_transdc_resp-reg_receiver"/>
</dbReference>
<reference evidence="8" key="1">
    <citation type="submission" date="2018-12" db="EMBL/GenBank/DDBJ databases">
        <authorList>
            <person name="Sun L."/>
            <person name="Chen Z."/>
        </authorList>
    </citation>
    <scope>NUCLEOTIDE SEQUENCE [LARGE SCALE GENOMIC DNA]</scope>
    <source>
        <strain evidence="8">3-2-2</strain>
    </source>
</reference>
<dbReference type="InterPro" id="IPR011006">
    <property type="entry name" value="CheY-like_superfamily"/>
</dbReference>
<sequence>MRAILIDDEPLAMEHMEKLLKDIAVVEVIGKYLSPLQGLKAIMHEQPDVVFLDIEMPTISGIELAENIQSTCSNVHVVFVTAYDEYAVKAFELNAVDYVMKPIQRKRLNETIKRLQLFEDTNVEKGESTCTGMICCFQTLRFVWEGDELEAIDVHWRTTKAKELFAYLVHHRREPVGKEVLIDLFWAESEPEKGYAQLYAAIYQIRKTLASIGFDIEIKSREQTYMIDMQQIKVDIDEFERLEEIFNESHPELESVQKLLDLYSGDYLEKESYLWAESERERLRVFWLYFTQKTAEMLIQKKEHTKALLICQRVQALNPYSEEIYFMLMRLYDLLGERHFVEQQYHRLEDMLFEEYGTEPAPEISQWYQNWKGILA</sequence>
<accession>A0A429XVD0</accession>
<dbReference type="PROSITE" id="PS50110">
    <property type="entry name" value="RESPONSE_REGULATORY"/>
    <property type="match status" value="1"/>
</dbReference>
<organism evidence="8 9">
    <name type="scientific">Siminovitchia acidinfaciens</name>
    <dbReference type="NCBI Taxonomy" id="2321395"/>
    <lineage>
        <taxon>Bacteria</taxon>
        <taxon>Bacillati</taxon>
        <taxon>Bacillota</taxon>
        <taxon>Bacilli</taxon>
        <taxon>Bacillales</taxon>
        <taxon>Bacillaceae</taxon>
        <taxon>Siminovitchia</taxon>
    </lineage>
</organism>
<dbReference type="EMBL" id="QYTV02000009">
    <property type="protein sequence ID" value="RST72224.1"/>
    <property type="molecule type" value="Genomic_DNA"/>
</dbReference>
<protein>
    <submittedName>
        <fullName evidence="8">Response regulator</fullName>
    </submittedName>
</protein>
<comment type="caution">
    <text evidence="8">The sequence shown here is derived from an EMBL/GenBank/DDBJ whole genome shotgun (WGS) entry which is preliminary data.</text>
</comment>
<dbReference type="GO" id="GO:0003677">
    <property type="term" value="F:DNA binding"/>
    <property type="evidence" value="ECO:0007669"/>
    <property type="project" value="UniProtKB-KW"/>
</dbReference>
<keyword evidence="3" id="KW-0805">Transcription regulation</keyword>
<evidence type="ECO:0000256" key="1">
    <source>
        <dbReference type="ARBA" id="ARBA00004496"/>
    </source>
</evidence>
<gene>
    <name evidence="8" type="ORF">D4T97_016395</name>
</gene>
<dbReference type="InterPro" id="IPR011990">
    <property type="entry name" value="TPR-like_helical_dom_sf"/>
</dbReference>
<evidence type="ECO:0000313" key="9">
    <source>
        <dbReference type="Proteomes" id="UP000287156"/>
    </source>
</evidence>
<dbReference type="SMART" id="SM00448">
    <property type="entry name" value="REC"/>
    <property type="match status" value="1"/>
</dbReference>
<dbReference type="Pfam" id="PF03704">
    <property type="entry name" value="BTAD"/>
    <property type="match status" value="1"/>
</dbReference>
<dbReference type="Pfam" id="PF00072">
    <property type="entry name" value="Response_reg"/>
    <property type="match status" value="1"/>
</dbReference>
<dbReference type="SUPFAM" id="SSF48452">
    <property type="entry name" value="TPR-like"/>
    <property type="match status" value="1"/>
</dbReference>
<keyword evidence="2" id="KW-0902">Two-component regulatory system</keyword>
<evidence type="ECO:0000256" key="3">
    <source>
        <dbReference type="ARBA" id="ARBA00023015"/>
    </source>
</evidence>
<dbReference type="Gene3D" id="1.25.40.10">
    <property type="entry name" value="Tetratricopeptide repeat domain"/>
    <property type="match status" value="1"/>
</dbReference>
<dbReference type="PANTHER" id="PTHR35807">
    <property type="entry name" value="TRANSCRIPTIONAL REGULATOR REDD-RELATED"/>
    <property type="match status" value="1"/>
</dbReference>
<name>A0A429XVD0_9BACI</name>
<dbReference type="InterPro" id="IPR036388">
    <property type="entry name" value="WH-like_DNA-bd_sf"/>
</dbReference>
<evidence type="ECO:0000256" key="6">
    <source>
        <dbReference type="PROSITE-ProRule" id="PRU00169"/>
    </source>
</evidence>
<evidence type="ECO:0000259" key="7">
    <source>
        <dbReference type="PROSITE" id="PS50110"/>
    </source>
</evidence>
<dbReference type="InterPro" id="IPR005158">
    <property type="entry name" value="BTAD"/>
</dbReference>
<evidence type="ECO:0000256" key="5">
    <source>
        <dbReference type="ARBA" id="ARBA00023163"/>
    </source>
</evidence>
<evidence type="ECO:0000256" key="2">
    <source>
        <dbReference type="ARBA" id="ARBA00023012"/>
    </source>
</evidence>
<keyword evidence="6" id="KW-0597">Phosphoprotein</keyword>
<dbReference type="Gene3D" id="1.10.10.10">
    <property type="entry name" value="Winged helix-like DNA-binding domain superfamily/Winged helix DNA-binding domain"/>
    <property type="match status" value="1"/>
</dbReference>